<accession>A0A0K9GZP4</accession>
<dbReference type="InterPro" id="IPR018356">
    <property type="entry name" value="Tscrpt_reg_HTH_DeoR_CS"/>
</dbReference>
<keyword evidence="2" id="KW-0238">DNA-binding</keyword>
<dbReference type="PANTHER" id="PTHR41247">
    <property type="entry name" value="HTH-TYPE TRANSCRIPTIONAL REPRESSOR YCNK"/>
    <property type="match status" value="1"/>
</dbReference>
<dbReference type="InterPro" id="IPR008719">
    <property type="entry name" value="N2O_reductase_NosL"/>
</dbReference>
<comment type="caution">
    <text evidence="5">The sequence shown here is derived from an EMBL/GenBank/DDBJ whole genome shotgun (WGS) entry which is preliminary data.</text>
</comment>
<name>A0A0K9GZP4_9BACI</name>
<sequence length="190" mass="21458">MLANERQKQIKELVLSRKNLKISELSKKFKVSDMTIHRDIKAMVESGFIVKTFGGISLASQDTNVSNGNECVLCYKSINFRFSCRLILTKNRVETACCMHCGFIRNQMLGNEVLEILCYDFFTNTTISAMNANFVMDTTLDLGCCQPQFLLFNQSEHAQGFVRGFGGNVVTFTEAMEKVARQREKSKGCC</sequence>
<protein>
    <recommendedName>
        <fullName evidence="4">HTH deoR-type domain-containing protein</fullName>
    </recommendedName>
</protein>
<dbReference type="STRING" id="1679170.AC625_21285"/>
<dbReference type="Proteomes" id="UP000037146">
    <property type="component" value="Unassembled WGS sequence"/>
</dbReference>
<evidence type="ECO:0000256" key="3">
    <source>
        <dbReference type="ARBA" id="ARBA00023163"/>
    </source>
</evidence>
<dbReference type="PRINTS" id="PR00037">
    <property type="entry name" value="HTHLACR"/>
</dbReference>
<dbReference type="RefSeq" id="WP_049683096.1">
    <property type="nucleotide sequence ID" value="NZ_LFZW01000001.1"/>
</dbReference>
<feature type="domain" description="HTH deoR-type" evidence="4">
    <location>
        <begin position="3"/>
        <end position="58"/>
    </location>
</feature>
<dbReference type="OrthoDB" id="9797223at2"/>
<keyword evidence="1" id="KW-0805">Transcription regulation</keyword>
<gene>
    <name evidence="5" type="ORF">AC625_21285</name>
</gene>
<evidence type="ECO:0000256" key="2">
    <source>
        <dbReference type="ARBA" id="ARBA00023125"/>
    </source>
</evidence>
<dbReference type="InterPro" id="IPR036390">
    <property type="entry name" value="WH_DNA-bd_sf"/>
</dbReference>
<dbReference type="Pfam" id="PF08220">
    <property type="entry name" value="HTH_DeoR"/>
    <property type="match status" value="1"/>
</dbReference>
<evidence type="ECO:0000259" key="4">
    <source>
        <dbReference type="PROSITE" id="PS51000"/>
    </source>
</evidence>
<reference evidence="6" key="1">
    <citation type="submission" date="2015-07" db="EMBL/GenBank/DDBJ databases">
        <title>Genome sequencing project for genomic taxonomy and phylogenomics of Bacillus-like bacteria.</title>
        <authorList>
            <person name="Liu B."/>
            <person name="Wang J."/>
            <person name="Zhu Y."/>
            <person name="Liu G."/>
            <person name="Chen Q."/>
            <person name="Chen Z."/>
            <person name="Lan J."/>
            <person name="Che J."/>
            <person name="Ge C."/>
            <person name="Shi H."/>
            <person name="Pan Z."/>
            <person name="Liu X."/>
        </authorList>
    </citation>
    <scope>NUCLEOTIDE SEQUENCE [LARGE SCALE GENOMIC DNA]</scope>
    <source>
        <strain evidence="6">FJAT-27997</strain>
    </source>
</reference>
<dbReference type="InterPro" id="IPR001034">
    <property type="entry name" value="DeoR_HTH"/>
</dbReference>
<dbReference type="GO" id="GO:0003700">
    <property type="term" value="F:DNA-binding transcription factor activity"/>
    <property type="evidence" value="ECO:0007669"/>
    <property type="project" value="InterPro"/>
</dbReference>
<proteinExistence type="predicted"/>
<evidence type="ECO:0000256" key="1">
    <source>
        <dbReference type="ARBA" id="ARBA00023015"/>
    </source>
</evidence>
<evidence type="ECO:0000313" key="5">
    <source>
        <dbReference type="EMBL" id="KMY51747.1"/>
    </source>
</evidence>
<dbReference type="GO" id="GO:0003677">
    <property type="term" value="F:DNA binding"/>
    <property type="evidence" value="ECO:0007669"/>
    <property type="project" value="UniProtKB-KW"/>
</dbReference>
<dbReference type="InterPro" id="IPR036388">
    <property type="entry name" value="WH-like_DNA-bd_sf"/>
</dbReference>
<keyword evidence="3" id="KW-0804">Transcription</keyword>
<dbReference type="Gene3D" id="1.10.10.10">
    <property type="entry name" value="Winged helix-like DNA-binding domain superfamily/Winged helix DNA-binding domain"/>
    <property type="match status" value="1"/>
</dbReference>
<dbReference type="SUPFAM" id="SSF160387">
    <property type="entry name" value="NosL/MerB-like"/>
    <property type="match status" value="1"/>
</dbReference>
<dbReference type="SMART" id="SM00420">
    <property type="entry name" value="HTH_DEOR"/>
    <property type="match status" value="1"/>
</dbReference>
<dbReference type="EMBL" id="LFZW01000001">
    <property type="protein sequence ID" value="KMY51747.1"/>
    <property type="molecule type" value="Genomic_DNA"/>
</dbReference>
<dbReference type="SUPFAM" id="SSF46785">
    <property type="entry name" value="Winged helix' DNA-binding domain"/>
    <property type="match status" value="1"/>
</dbReference>
<dbReference type="PROSITE" id="PS00894">
    <property type="entry name" value="HTH_DEOR_1"/>
    <property type="match status" value="1"/>
</dbReference>
<evidence type="ECO:0000313" key="6">
    <source>
        <dbReference type="Proteomes" id="UP000037146"/>
    </source>
</evidence>
<dbReference type="PROSITE" id="PS51000">
    <property type="entry name" value="HTH_DEOR_2"/>
    <property type="match status" value="1"/>
</dbReference>
<keyword evidence="6" id="KW-1185">Reference proteome</keyword>
<dbReference type="AlphaFoldDB" id="A0A0K9GZP4"/>
<dbReference type="PATRIC" id="fig|1679170.3.peg.4802"/>
<dbReference type="PANTHER" id="PTHR41247:SF1">
    <property type="entry name" value="HTH-TYPE TRANSCRIPTIONAL REPRESSOR YCNK"/>
    <property type="match status" value="1"/>
</dbReference>
<organism evidence="5 6">
    <name type="scientific">Peribacillus loiseleuriae</name>
    <dbReference type="NCBI Taxonomy" id="1679170"/>
    <lineage>
        <taxon>Bacteria</taxon>
        <taxon>Bacillati</taxon>
        <taxon>Bacillota</taxon>
        <taxon>Bacilli</taxon>
        <taxon>Bacillales</taxon>
        <taxon>Bacillaceae</taxon>
        <taxon>Peribacillus</taxon>
    </lineage>
</organism>